<evidence type="ECO:0000313" key="10">
    <source>
        <dbReference type="Proteomes" id="UP000253940"/>
    </source>
</evidence>
<comment type="similarity">
    <text evidence="2 7">Belongs to the ExbD/TolR family.</text>
</comment>
<evidence type="ECO:0000256" key="4">
    <source>
        <dbReference type="ARBA" id="ARBA00022692"/>
    </source>
</evidence>
<evidence type="ECO:0008006" key="11">
    <source>
        <dbReference type="Google" id="ProtNLM"/>
    </source>
</evidence>
<dbReference type="Pfam" id="PF02472">
    <property type="entry name" value="ExbD"/>
    <property type="match status" value="1"/>
</dbReference>
<evidence type="ECO:0000256" key="5">
    <source>
        <dbReference type="ARBA" id="ARBA00022989"/>
    </source>
</evidence>
<dbReference type="GO" id="GO:0015031">
    <property type="term" value="P:protein transport"/>
    <property type="evidence" value="ECO:0007669"/>
    <property type="project" value="UniProtKB-KW"/>
</dbReference>
<feature type="transmembrane region" description="Helical" evidence="8">
    <location>
        <begin position="20"/>
        <end position="37"/>
    </location>
</feature>
<keyword evidence="6 8" id="KW-0472">Membrane</keyword>
<dbReference type="OrthoDB" id="9150865at2"/>
<dbReference type="GO" id="GO:0005886">
    <property type="term" value="C:plasma membrane"/>
    <property type="evidence" value="ECO:0007669"/>
    <property type="project" value="UniProtKB-SubCell"/>
</dbReference>
<protein>
    <recommendedName>
        <fullName evidence="11">Biopolymer transporter ExbD</fullName>
    </recommendedName>
</protein>
<keyword evidence="5 8" id="KW-1133">Transmembrane helix</keyword>
<dbReference type="Proteomes" id="UP000253940">
    <property type="component" value="Chromosome"/>
</dbReference>
<keyword evidence="7" id="KW-0813">Transport</keyword>
<gene>
    <name evidence="9" type="ORF">HYN46_04025</name>
</gene>
<name>A0A345P487_9GAMM</name>
<dbReference type="AlphaFoldDB" id="A0A345P487"/>
<reference evidence="9 10" key="1">
    <citation type="submission" date="2018-07" db="EMBL/GenBank/DDBJ databases">
        <title>Genome sequencing of Moraxellaceae gen. HYN0046.</title>
        <authorList>
            <person name="Kim M."/>
            <person name="Yi H."/>
        </authorList>
    </citation>
    <scope>NUCLEOTIDE SEQUENCE [LARGE SCALE GENOMIC DNA]</scope>
    <source>
        <strain evidence="9 10">HYN0046</strain>
    </source>
</reference>
<dbReference type="RefSeq" id="WP_114898206.1">
    <property type="nucleotide sequence ID" value="NZ_CP031222.1"/>
</dbReference>
<evidence type="ECO:0000256" key="2">
    <source>
        <dbReference type="ARBA" id="ARBA00005811"/>
    </source>
</evidence>
<sequence length="160" mass="17487">MSIRRRRHRETNTELDLTAFMNLMVIMIPSLLINAVFTQVNVLNVDQPGDGAPQTAAAAIKPPLTLDVGVYPDKFVINNRGHGQLAEIAGHDYAKLNAALVDIKRQYPAVSSATLRIDETVKYQDIIYVIDAVRIVQSGQTGNSYALFPNVQLAGVEGTP</sequence>
<evidence type="ECO:0000256" key="8">
    <source>
        <dbReference type="SAM" id="Phobius"/>
    </source>
</evidence>
<comment type="subcellular location">
    <subcellularLocation>
        <location evidence="1">Cell membrane</location>
        <topology evidence="1">Single-pass membrane protein</topology>
    </subcellularLocation>
    <subcellularLocation>
        <location evidence="7">Cell membrane</location>
        <topology evidence="7">Single-pass type II membrane protein</topology>
    </subcellularLocation>
</comment>
<evidence type="ECO:0000256" key="6">
    <source>
        <dbReference type="ARBA" id="ARBA00023136"/>
    </source>
</evidence>
<keyword evidence="4 7" id="KW-0812">Transmembrane</keyword>
<keyword evidence="3" id="KW-1003">Cell membrane</keyword>
<organism evidence="9 10">
    <name type="scientific">Aquirhabdus parva</name>
    <dbReference type="NCBI Taxonomy" id="2283318"/>
    <lineage>
        <taxon>Bacteria</taxon>
        <taxon>Pseudomonadati</taxon>
        <taxon>Pseudomonadota</taxon>
        <taxon>Gammaproteobacteria</taxon>
        <taxon>Moraxellales</taxon>
        <taxon>Moraxellaceae</taxon>
        <taxon>Aquirhabdus</taxon>
    </lineage>
</organism>
<evidence type="ECO:0000256" key="3">
    <source>
        <dbReference type="ARBA" id="ARBA00022475"/>
    </source>
</evidence>
<accession>A0A345P487</accession>
<dbReference type="GO" id="GO:0022857">
    <property type="term" value="F:transmembrane transporter activity"/>
    <property type="evidence" value="ECO:0007669"/>
    <property type="project" value="InterPro"/>
</dbReference>
<dbReference type="KEGG" id="mbah:HYN46_04025"/>
<keyword evidence="10" id="KW-1185">Reference proteome</keyword>
<evidence type="ECO:0000313" key="9">
    <source>
        <dbReference type="EMBL" id="AXI02096.1"/>
    </source>
</evidence>
<keyword evidence="7" id="KW-0653">Protein transport</keyword>
<evidence type="ECO:0000256" key="1">
    <source>
        <dbReference type="ARBA" id="ARBA00004162"/>
    </source>
</evidence>
<evidence type="ECO:0000256" key="7">
    <source>
        <dbReference type="RuleBase" id="RU003879"/>
    </source>
</evidence>
<dbReference type="EMBL" id="CP031222">
    <property type="protein sequence ID" value="AXI02096.1"/>
    <property type="molecule type" value="Genomic_DNA"/>
</dbReference>
<proteinExistence type="inferred from homology"/>
<dbReference type="InterPro" id="IPR003400">
    <property type="entry name" value="ExbD"/>
</dbReference>